<keyword evidence="3" id="KW-1185">Reference proteome</keyword>
<accession>A0A1E5UTT8</accession>
<comment type="caution">
    <text evidence="2">The sequence shown here is derived from an EMBL/GenBank/DDBJ whole genome shotgun (WGS) entry which is preliminary data.</text>
</comment>
<dbReference type="OrthoDB" id="671616at2759"/>
<dbReference type="PANTHER" id="PTHR35546">
    <property type="entry name" value="F-BOX PROTEIN INTERACTION DOMAIN PROTEIN-RELATED"/>
    <property type="match status" value="1"/>
</dbReference>
<dbReference type="InterPro" id="IPR055290">
    <property type="entry name" value="At3g26010-like"/>
</dbReference>
<sequence>MEKGMSPIHGAAAGNLPDDLIVEILARLPAGPLCRCKCVSRSWRALISDPAQSARLPQTLSGFFVFSRPHSADAPSSWSFISLSPPFHACRRRQRYAPGRYGPLLPSPQLRRDQDARLLQRPPPPALLDRSPVTSSFLRRLQPRHRGVGCLAPTKPCPDAPGQKGNPQGGGLRTTFAALGFDPAASSYFYVFQLAEQKCVYDDAVKAVEIYSSEIGTWITRQSGWDVFFSGRKTYFKGFCI</sequence>
<dbReference type="SMART" id="SM00256">
    <property type="entry name" value="FBOX"/>
    <property type="match status" value="1"/>
</dbReference>
<gene>
    <name evidence="2" type="ORF">BAE44_0022765</name>
</gene>
<protein>
    <recommendedName>
        <fullName evidence="1">F-box domain-containing protein</fullName>
    </recommendedName>
</protein>
<dbReference type="InterPro" id="IPR036047">
    <property type="entry name" value="F-box-like_dom_sf"/>
</dbReference>
<dbReference type="EMBL" id="LWDX02063654">
    <property type="protein sequence ID" value="OEL16215.1"/>
    <property type="molecule type" value="Genomic_DNA"/>
</dbReference>
<organism evidence="2 3">
    <name type="scientific">Dichanthelium oligosanthes</name>
    <dbReference type="NCBI Taxonomy" id="888268"/>
    <lineage>
        <taxon>Eukaryota</taxon>
        <taxon>Viridiplantae</taxon>
        <taxon>Streptophyta</taxon>
        <taxon>Embryophyta</taxon>
        <taxon>Tracheophyta</taxon>
        <taxon>Spermatophyta</taxon>
        <taxon>Magnoliopsida</taxon>
        <taxon>Liliopsida</taxon>
        <taxon>Poales</taxon>
        <taxon>Poaceae</taxon>
        <taxon>PACMAD clade</taxon>
        <taxon>Panicoideae</taxon>
        <taxon>Panicodae</taxon>
        <taxon>Paniceae</taxon>
        <taxon>Dichantheliinae</taxon>
        <taxon>Dichanthelium</taxon>
    </lineage>
</organism>
<dbReference type="PROSITE" id="PS50181">
    <property type="entry name" value="FBOX"/>
    <property type="match status" value="1"/>
</dbReference>
<evidence type="ECO:0000259" key="1">
    <source>
        <dbReference type="PROSITE" id="PS50181"/>
    </source>
</evidence>
<dbReference type="STRING" id="888268.A0A1E5UTT8"/>
<name>A0A1E5UTT8_9POAL</name>
<evidence type="ECO:0000313" key="3">
    <source>
        <dbReference type="Proteomes" id="UP000095767"/>
    </source>
</evidence>
<dbReference type="InterPro" id="IPR001810">
    <property type="entry name" value="F-box_dom"/>
</dbReference>
<dbReference type="Gene3D" id="1.20.1280.50">
    <property type="match status" value="1"/>
</dbReference>
<feature type="domain" description="F-box" evidence="1">
    <location>
        <begin position="10"/>
        <end position="60"/>
    </location>
</feature>
<proteinExistence type="predicted"/>
<dbReference type="SUPFAM" id="SSF81383">
    <property type="entry name" value="F-box domain"/>
    <property type="match status" value="1"/>
</dbReference>
<dbReference type="Proteomes" id="UP000095767">
    <property type="component" value="Unassembled WGS sequence"/>
</dbReference>
<dbReference type="Pfam" id="PF00646">
    <property type="entry name" value="F-box"/>
    <property type="match status" value="1"/>
</dbReference>
<dbReference type="CDD" id="cd22157">
    <property type="entry name" value="F-box_AtFBW1-like"/>
    <property type="match status" value="1"/>
</dbReference>
<reference evidence="2 3" key="1">
    <citation type="submission" date="2016-09" db="EMBL/GenBank/DDBJ databases">
        <title>The draft genome of Dichanthelium oligosanthes: A C3 panicoid grass species.</title>
        <authorList>
            <person name="Studer A.J."/>
            <person name="Schnable J.C."/>
            <person name="Brutnell T.P."/>
        </authorList>
    </citation>
    <scope>NUCLEOTIDE SEQUENCE [LARGE SCALE GENOMIC DNA]</scope>
    <source>
        <strain evidence="3">cv. Kellogg 1175</strain>
        <tissue evidence="2">Leaf</tissue>
    </source>
</reference>
<evidence type="ECO:0000313" key="2">
    <source>
        <dbReference type="EMBL" id="OEL16215.1"/>
    </source>
</evidence>
<dbReference type="AlphaFoldDB" id="A0A1E5UTT8"/>
<dbReference type="PANTHER" id="PTHR35546:SF80">
    <property type="entry name" value="F-BOX DOMAIN CONTAINING PROTEIN EXPRESSED"/>
    <property type="match status" value="1"/>
</dbReference>